<gene>
    <name evidence="1" type="ORF">BCL74_1766</name>
</gene>
<comment type="caution">
    <text evidence="1">The sequence shown here is derived from an EMBL/GenBank/DDBJ whole genome shotgun (WGS) entry which is preliminary data.</text>
</comment>
<name>A0A420WFU0_9PROT</name>
<evidence type="ECO:0000313" key="1">
    <source>
        <dbReference type="EMBL" id="RKQ69833.1"/>
    </source>
</evidence>
<evidence type="ECO:0000313" key="2">
    <source>
        <dbReference type="Proteomes" id="UP000277424"/>
    </source>
</evidence>
<accession>A0A420WFU0</accession>
<protein>
    <submittedName>
        <fullName evidence="1">Flavocytochrome c sulfide dehydrogenase-like protein</fullName>
    </submittedName>
</protein>
<reference evidence="1 2" key="1">
    <citation type="submission" date="2018-10" db="EMBL/GenBank/DDBJ databases">
        <title>Comparative analysis of microorganisms from saline springs in Andes Mountain Range, Colombia.</title>
        <authorList>
            <person name="Rubin E."/>
        </authorList>
    </citation>
    <scope>NUCLEOTIDE SEQUENCE [LARGE SCALE GENOMIC DNA]</scope>
    <source>
        <strain evidence="1 2">USBA 36</strain>
    </source>
</reference>
<dbReference type="Proteomes" id="UP000277424">
    <property type="component" value="Unassembled WGS sequence"/>
</dbReference>
<sequence>MEDALAFSGDRNLTAMAALHPTLGAAIGRLSKRPLIGVRYLKQTGRFQPGPDRIEQTASDISSLNDDAATRRANYEDSAGWYAGLTQELFG</sequence>
<dbReference type="EMBL" id="RBIG01000002">
    <property type="protein sequence ID" value="RKQ69833.1"/>
    <property type="molecule type" value="Genomic_DNA"/>
</dbReference>
<proteinExistence type="predicted"/>
<dbReference type="AlphaFoldDB" id="A0A420WFU0"/>
<organism evidence="1 2">
    <name type="scientific">Oceanibaculum indicum</name>
    <dbReference type="NCBI Taxonomy" id="526216"/>
    <lineage>
        <taxon>Bacteria</taxon>
        <taxon>Pseudomonadati</taxon>
        <taxon>Pseudomonadota</taxon>
        <taxon>Alphaproteobacteria</taxon>
        <taxon>Rhodospirillales</taxon>
        <taxon>Oceanibaculaceae</taxon>
        <taxon>Oceanibaculum</taxon>
    </lineage>
</organism>